<comment type="caution">
    <text evidence="2">The sequence shown here is derived from an EMBL/GenBank/DDBJ whole genome shotgun (WGS) entry which is preliminary data.</text>
</comment>
<gene>
    <name evidence="2" type="ORF">SEV965_LOCUS28182</name>
</gene>
<keyword evidence="1" id="KW-1133">Transmembrane helix</keyword>
<evidence type="ECO:0000313" key="3">
    <source>
        <dbReference type="Proteomes" id="UP000663889"/>
    </source>
</evidence>
<dbReference type="EMBL" id="CAJNOU010002639">
    <property type="protein sequence ID" value="CAF1337841.1"/>
    <property type="molecule type" value="Genomic_DNA"/>
</dbReference>
<name>A0A815GFG2_9BILA</name>
<reference evidence="2" key="1">
    <citation type="submission" date="2021-02" db="EMBL/GenBank/DDBJ databases">
        <authorList>
            <person name="Nowell W R."/>
        </authorList>
    </citation>
    <scope>NUCLEOTIDE SEQUENCE</scope>
</reference>
<feature type="transmembrane region" description="Helical" evidence="1">
    <location>
        <begin position="37"/>
        <end position="64"/>
    </location>
</feature>
<keyword evidence="1" id="KW-0472">Membrane</keyword>
<evidence type="ECO:0000256" key="1">
    <source>
        <dbReference type="SAM" id="Phobius"/>
    </source>
</evidence>
<evidence type="ECO:0000313" key="2">
    <source>
        <dbReference type="EMBL" id="CAF1337841.1"/>
    </source>
</evidence>
<dbReference type="Proteomes" id="UP000663889">
    <property type="component" value="Unassembled WGS sequence"/>
</dbReference>
<organism evidence="2 3">
    <name type="scientific">Rotaria sordida</name>
    <dbReference type="NCBI Taxonomy" id="392033"/>
    <lineage>
        <taxon>Eukaryota</taxon>
        <taxon>Metazoa</taxon>
        <taxon>Spiralia</taxon>
        <taxon>Gnathifera</taxon>
        <taxon>Rotifera</taxon>
        <taxon>Eurotatoria</taxon>
        <taxon>Bdelloidea</taxon>
        <taxon>Philodinida</taxon>
        <taxon>Philodinidae</taxon>
        <taxon>Rotaria</taxon>
    </lineage>
</organism>
<proteinExistence type="predicted"/>
<accession>A0A815GFG2</accession>
<dbReference type="AlphaFoldDB" id="A0A815GFG2"/>
<keyword evidence="1" id="KW-0812">Transmembrane</keyword>
<protein>
    <submittedName>
        <fullName evidence="2">Uncharacterized protein</fullName>
    </submittedName>
</protein>
<sequence length="105" mass="12110">MISSKSLSTSERQKSDEFSNESIFYRKTTDDSKRIHIIYIAVVLTSCTLVVSILLAVENIYILYDLFTNHRMVLNENTISDSTVKRSKKISACFTIKAYIHKIIR</sequence>